<evidence type="ECO:0000256" key="4">
    <source>
        <dbReference type="ARBA" id="ARBA00022692"/>
    </source>
</evidence>
<keyword evidence="2" id="KW-1003">Cell membrane</keyword>
<dbReference type="Pfam" id="PF04999">
    <property type="entry name" value="FtsL"/>
    <property type="match status" value="1"/>
</dbReference>
<organism evidence="9 10">
    <name type="scientific">Treponema maltophilum ATCC 51939</name>
    <dbReference type="NCBI Taxonomy" id="1125699"/>
    <lineage>
        <taxon>Bacteria</taxon>
        <taxon>Pseudomonadati</taxon>
        <taxon>Spirochaetota</taxon>
        <taxon>Spirochaetia</taxon>
        <taxon>Spirochaetales</taxon>
        <taxon>Treponemataceae</taxon>
        <taxon>Treponema</taxon>
    </lineage>
</organism>
<dbReference type="RefSeq" id="WP_016525057.1">
    <property type="nucleotide sequence ID" value="NZ_KE332518.1"/>
</dbReference>
<reference evidence="9 10" key="1">
    <citation type="submission" date="2013-04" db="EMBL/GenBank/DDBJ databases">
        <title>The Genome Sequence of Treponema maltophilum ATCC 51939.</title>
        <authorList>
            <consortium name="The Broad Institute Genomics Platform"/>
            <person name="Earl A."/>
            <person name="Ward D."/>
            <person name="Feldgarden M."/>
            <person name="Gevers D."/>
            <person name="Leonetti C."/>
            <person name="Blanton J.M."/>
            <person name="Dewhirst F.E."/>
            <person name="Izard J."/>
            <person name="Walker B."/>
            <person name="Young S."/>
            <person name="Zeng Q."/>
            <person name="Gargeya S."/>
            <person name="Fitzgerald M."/>
            <person name="Haas B."/>
            <person name="Abouelleil A."/>
            <person name="Allen A.W."/>
            <person name="Alvarado L."/>
            <person name="Arachchi H.M."/>
            <person name="Berlin A.M."/>
            <person name="Chapman S.B."/>
            <person name="Gainer-Dewar J."/>
            <person name="Goldberg J."/>
            <person name="Griggs A."/>
            <person name="Gujja S."/>
            <person name="Hansen M."/>
            <person name="Howarth C."/>
            <person name="Imamovic A."/>
            <person name="Ireland A."/>
            <person name="Larimer J."/>
            <person name="McCowan C."/>
            <person name="Murphy C."/>
            <person name="Pearson M."/>
            <person name="Poon T.W."/>
            <person name="Priest M."/>
            <person name="Roberts A."/>
            <person name="Saif S."/>
            <person name="Shea T."/>
            <person name="Sisk P."/>
            <person name="Sykes S."/>
            <person name="Wortman J."/>
            <person name="Nusbaum C."/>
            <person name="Birren B."/>
        </authorList>
    </citation>
    <scope>NUCLEOTIDE SEQUENCE [LARGE SCALE GENOMIC DNA]</scope>
    <source>
        <strain evidence="9 10">ATCC 51939</strain>
    </source>
</reference>
<dbReference type="Proteomes" id="UP000014541">
    <property type="component" value="Unassembled WGS sequence"/>
</dbReference>
<keyword evidence="3 9" id="KW-0132">Cell division</keyword>
<dbReference type="EMBL" id="ATFF01000006">
    <property type="protein sequence ID" value="EPF30446.1"/>
    <property type="molecule type" value="Genomic_DNA"/>
</dbReference>
<evidence type="ECO:0000313" key="9">
    <source>
        <dbReference type="EMBL" id="EPF30446.1"/>
    </source>
</evidence>
<dbReference type="GO" id="GO:0051301">
    <property type="term" value="P:cell division"/>
    <property type="evidence" value="ECO:0007669"/>
    <property type="project" value="UniProtKB-KW"/>
</dbReference>
<gene>
    <name evidence="9" type="ORF">HMPREF9194_00763</name>
</gene>
<keyword evidence="6" id="KW-0472">Membrane</keyword>
<evidence type="ECO:0000256" key="6">
    <source>
        <dbReference type="ARBA" id="ARBA00023136"/>
    </source>
</evidence>
<evidence type="ECO:0000256" key="2">
    <source>
        <dbReference type="ARBA" id="ARBA00022475"/>
    </source>
</evidence>
<dbReference type="OrthoDB" id="361413at2"/>
<feature type="coiled-coil region" evidence="8">
    <location>
        <begin position="34"/>
        <end position="61"/>
    </location>
</feature>
<keyword evidence="8" id="KW-0175">Coiled coil</keyword>
<comment type="subcellular location">
    <subcellularLocation>
        <location evidence="1">Cell membrane</location>
        <topology evidence="1">Single-pass type II membrane protein</topology>
    </subcellularLocation>
</comment>
<evidence type="ECO:0000313" key="10">
    <source>
        <dbReference type="Proteomes" id="UP000014541"/>
    </source>
</evidence>
<dbReference type="AlphaFoldDB" id="S3K0M8"/>
<dbReference type="STRING" id="1125699.HMPREF9194_00763"/>
<dbReference type="GO" id="GO:0005886">
    <property type="term" value="C:plasma membrane"/>
    <property type="evidence" value="ECO:0007669"/>
    <property type="project" value="UniProtKB-SubCell"/>
</dbReference>
<proteinExistence type="predicted"/>
<name>S3K0M8_TREMA</name>
<dbReference type="InterPro" id="IPR011922">
    <property type="entry name" value="Cell_div_FtsL"/>
</dbReference>
<accession>S3K0M8</accession>
<evidence type="ECO:0000256" key="7">
    <source>
        <dbReference type="ARBA" id="ARBA00023306"/>
    </source>
</evidence>
<sequence length="101" mass="11334">MEKLKSIFKDIAFILTALCIPALLAVQSLQAHRYMGLENQLKSLEKKQTDLIENNKQLISDIGLLSSSTRIEQIAVEELGMHQASSDEIDRVEIKRAPKGK</sequence>
<dbReference type="eggNOG" id="ENOG5032IEC">
    <property type="taxonomic scope" value="Bacteria"/>
</dbReference>
<evidence type="ECO:0000256" key="3">
    <source>
        <dbReference type="ARBA" id="ARBA00022618"/>
    </source>
</evidence>
<protein>
    <submittedName>
        <fullName evidence="9">Cell division protein FtsL</fullName>
    </submittedName>
</protein>
<evidence type="ECO:0000256" key="5">
    <source>
        <dbReference type="ARBA" id="ARBA00022989"/>
    </source>
</evidence>
<keyword evidence="4" id="KW-0812">Transmembrane</keyword>
<dbReference type="HOGENOM" id="CLU_163435_1_0_12"/>
<evidence type="ECO:0000256" key="8">
    <source>
        <dbReference type="SAM" id="Coils"/>
    </source>
</evidence>
<comment type="caution">
    <text evidence="9">The sequence shown here is derived from an EMBL/GenBank/DDBJ whole genome shotgun (WGS) entry which is preliminary data.</text>
</comment>
<evidence type="ECO:0000256" key="1">
    <source>
        <dbReference type="ARBA" id="ARBA00004401"/>
    </source>
</evidence>
<keyword evidence="10" id="KW-1185">Reference proteome</keyword>
<keyword evidence="5" id="KW-1133">Transmembrane helix</keyword>
<keyword evidence="7" id="KW-0131">Cell cycle</keyword>
<dbReference type="PATRIC" id="fig|1125699.3.peg.776"/>